<protein>
    <recommendedName>
        <fullName evidence="4">Transmembrane protein</fullName>
    </recommendedName>
</protein>
<accession>A0A5Q0LY15</accession>
<feature type="transmembrane region" description="Helical" evidence="1">
    <location>
        <begin position="73"/>
        <end position="95"/>
    </location>
</feature>
<keyword evidence="1" id="KW-1133">Transmembrane helix</keyword>
<reference evidence="2 3" key="1">
    <citation type="submission" date="2019-10" db="EMBL/GenBank/DDBJ databases">
        <title>Complete genome sequence of Variovorax paradoxus 5C-2.</title>
        <authorList>
            <person name="Gogoleva N.E."/>
            <person name="Balkin A.S."/>
        </authorList>
    </citation>
    <scope>NUCLEOTIDE SEQUENCE [LARGE SCALE GENOMIC DNA]</scope>
    <source>
        <strain evidence="2 3">5C-2</strain>
    </source>
</reference>
<keyword evidence="1" id="KW-0472">Membrane</keyword>
<dbReference type="RefSeq" id="WP_153281131.1">
    <property type="nucleotide sequence ID" value="NZ_CP045644.1"/>
</dbReference>
<gene>
    <name evidence="2" type="ORF">GFK26_05630</name>
</gene>
<dbReference type="NCBIfam" id="NF038216">
    <property type="entry name" value="ABZJ_00895_fam"/>
    <property type="match status" value="1"/>
</dbReference>
<feature type="transmembrane region" description="Helical" evidence="1">
    <location>
        <begin position="101"/>
        <end position="122"/>
    </location>
</feature>
<feature type="transmembrane region" description="Helical" evidence="1">
    <location>
        <begin position="7"/>
        <end position="28"/>
    </location>
</feature>
<evidence type="ECO:0000256" key="1">
    <source>
        <dbReference type="SAM" id="Phobius"/>
    </source>
</evidence>
<dbReference type="Proteomes" id="UP000326780">
    <property type="component" value="Chromosome"/>
</dbReference>
<proteinExistence type="predicted"/>
<evidence type="ECO:0008006" key="4">
    <source>
        <dbReference type="Google" id="ProtNLM"/>
    </source>
</evidence>
<dbReference type="AlphaFoldDB" id="A0A5Q0LY15"/>
<name>A0A5Q0LY15_VARPD</name>
<evidence type="ECO:0000313" key="2">
    <source>
        <dbReference type="EMBL" id="QFZ82271.1"/>
    </source>
</evidence>
<dbReference type="InterPro" id="IPR047730">
    <property type="entry name" value="ABZJ_00895-like"/>
</dbReference>
<sequence>MSIRGLLVRFGLAYLVLLLGIAIALSLLGVKTNAGTNTAALLGAVMWACMAFGKRNGRYFTREEKPRAVLGMLAVDLALQAAFGLGVGLLSGALAPQMGPLLFSLVFIGVLHAVTIYFFVGLSGKQVAAAQKQKTDRGQA</sequence>
<dbReference type="EMBL" id="CP045644">
    <property type="protein sequence ID" value="QFZ82271.1"/>
    <property type="molecule type" value="Genomic_DNA"/>
</dbReference>
<feature type="transmembrane region" description="Helical" evidence="1">
    <location>
        <begin position="34"/>
        <end position="52"/>
    </location>
</feature>
<keyword evidence="1" id="KW-0812">Transmembrane</keyword>
<evidence type="ECO:0000313" key="3">
    <source>
        <dbReference type="Proteomes" id="UP000326780"/>
    </source>
</evidence>
<organism evidence="2 3">
    <name type="scientific">Variovorax paradoxus</name>
    <dbReference type="NCBI Taxonomy" id="34073"/>
    <lineage>
        <taxon>Bacteria</taxon>
        <taxon>Pseudomonadati</taxon>
        <taxon>Pseudomonadota</taxon>
        <taxon>Betaproteobacteria</taxon>
        <taxon>Burkholderiales</taxon>
        <taxon>Comamonadaceae</taxon>
        <taxon>Variovorax</taxon>
    </lineage>
</organism>